<evidence type="ECO:0000256" key="1">
    <source>
        <dbReference type="SAM" id="MobiDB-lite"/>
    </source>
</evidence>
<dbReference type="RefSeq" id="WP_204058302.1">
    <property type="nucleotide sequence ID" value="NZ_BAAAGP010000014.1"/>
</dbReference>
<feature type="compositionally biased region" description="Low complexity" evidence="1">
    <location>
        <begin position="296"/>
        <end position="312"/>
    </location>
</feature>
<feature type="region of interest" description="Disordered" evidence="1">
    <location>
        <begin position="15"/>
        <end position="127"/>
    </location>
</feature>
<feature type="compositionally biased region" description="Basic and acidic residues" evidence="1">
    <location>
        <begin position="222"/>
        <end position="232"/>
    </location>
</feature>
<proteinExistence type="predicted"/>
<feature type="signal peptide" evidence="2">
    <location>
        <begin position="1"/>
        <end position="19"/>
    </location>
</feature>
<reference evidence="3 4" key="1">
    <citation type="submission" date="2021-01" db="EMBL/GenBank/DDBJ databases">
        <title>Whole genome shotgun sequence of Microbispora corallina NBRC 16416.</title>
        <authorList>
            <person name="Komaki H."/>
            <person name="Tamura T."/>
        </authorList>
    </citation>
    <scope>NUCLEOTIDE SEQUENCE [LARGE SCALE GENOMIC DNA]</scope>
    <source>
        <strain evidence="3 4">NBRC 16416</strain>
    </source>
</reference>
<evidence type="ECO:0000313" key="3">
    <source>
        <dbReference type="EMBL" id="GIH40918.1"/>
    </source>
</evidence>
<keyword evidence="4" id="KW-1185">Reference proteome</keyword>
<evidence type="ECO:0000256" key="2">
    <source>
        <dbReference type="SAM" id="SignalP"/>
    </source>
</evidence>
<name>A0ABQ4G1H4_9ACTN</name>
<evidence type="ECO:0000313" key="4">
    <source>
        <dbReference type="Proteomes" id="UP000603904"/>
    </source>
</evidence>
<comment type="caution">
    <text evidence="3">The sequence shown here is derived from an EMBL/GenBank/DDBJ whole genome shotgun (WGS) entry which is preliminary data.</text>
</comment>
<protein>
    <submittedName>
        <fullName evidence="3">Uncharacterized protein</fullName>
    </submittedName>
</protein>
<feature type="chain" id="PRO_5046574188" evidence="2">
    <location>
        <begin position="20"/>
        <end position="312"/>
    </location>
</feature>
<feature type="compositionally biased region" description="Low complexity" evidence="1">
    <location>
        <begin position="236"/>
        <end position="255"/>
    </location>
</feature>
<feature type="region of interest" description="Disordered" evidence="1">
    <location>
        <begin position="173"/>
        <end position="312"/>
    </location>
</feature>
<keyword evidence="2" id="KW-0732">Signal</keyword>
<gene>
    <name evidence="3" type="ORF">Mco01_39180</name>
</gene>
<dbReference type="EMBL" id="BOOC01000017">
    <property type="protein sequence ID" value="GIH40918.1"/>
    <property type="molecule type" value="Genomic_DNA"/>
</dbReference>
<feature type="compositionally biased region" description="Low complexity" evidence="1">
    <location>
        <begin position="52"/>
        <end position="71"/>
    </location>
</feature>
<organism evidence="3 4">
    <name type="scientific">Microbispora corallina</name>
    <dbReference type="NCBI Taxonomy" id="83302"/>
    <lineage>
        <taxon>Bacteria</taxon>
        <taxon>Bacillati</taxon>
        <taxon>Actinomycetota</taxon>
        <taxon>Actinomycetes</taxon>
        <taxon>Streptosporangiales</taxon>
        <taxon>Streptosporangiaceae</taxon>
        <taxon>Microbispora</taxon>
    </lineage>
</organism>
<dbReference type="Proteomes" id="UP000603904">
    <property type="component" value="Unassembled WGS sequence"/>
</dbReference>
<sequence length="312" mass="31358">MPICTAVLAAALLSGPAAAPPDPGPGAPKAVAKKIEKSSPSEPQQPLAALQPGGAASMGMPGMGGEPVEAPIVLPPAAFEDKPGATAGIGAGDAAGEKAATKAGDTTGGKTGDKAGDTAAGKQDDDLAIPMINPKTHDLLIKPVVSNGAPGQPIKTFTLNPFQGVQVAQSYPGFGRPRHHTVPRGPKHPKATGHPKTQGSAGAAALHSLTSSAGQAANAPAHTRDSAGEQRPKSPAHAQQTGHQAAQHLPQQAPAVVRHPKSPVQGQQTPRHLPQQAPAAVHPKSPVHVQQAPLLPRQVAAPVSQVVPPLRP</sequence>
<accession>A0ABQ4G1H4</accession>
<feature type="compositionally biased region" description="Basic residues" evidence="1">
    <location>
        <begin position="176"/>
        <end position="193"/>
    </location>
</feature>